<proteinExistence type="predicted"/>
<name>A0A6C0BMS8_9ZZZZ</name>
<reference evidence="2" key="1">
    <citation type="journal article" date="2020" name="Nature">
        <title>Giant virus diversity and host interactions through global metagenomics.</title>
        <authorList>
            <person name="Schulz F."/>
            <person name="Roux S."/>
            <person name="Paez-Espino D."/>
            <person name="Jungbluth S."/>
            <person name="Walsh D.A."/>
            <person name="Denef V.J."/>
            <person name="McMahon K.D."/>
            <person name="Konstantinidis K.T."/>
            <person name="Eloe-Fadrosh E.A."/>
            <person name="Kyrpides N.C."/>
            <person name="Woyke T."/>
        </authorList>
    </citation>
    <scope>NUCLEOTIDE SEQUENCE</scope>
    <source>
        <strain evidence="2">GVMAG-M-3300017989-17</strain>
    </source>
</reference>
<dbReference type="EMBL" id="MN739205">
    <property type="protein sequence ID" value="QHS93486.1"/>
    <property type="molecule type" value="Genomic_DNA"/>
</dbReference>
<evidence type="ECO:0000313" key="2">
    <source>
        <dbReference type="EMBL" id="QHS93486.1"/>
    </source>
</evidence>
<sequence>MTDPLHSLFKAPLEKAKQRNRQHYHGPPAIIPGMDTETVHTCLAEIRSMAAMSGGAPSPWKKLPNGMSAGEFAFLYVHHFKERRRHPKKIN</sequence>
<accession>A0A6C0BMS8</accession>
<organism evidence="2">
    <name type="scientific">viral metagenome</name>
    <dbReference type="NCBI Taxonomy" id="1070528"/>
    <lineage>
        <taxon>unclassified sequences</taxon>
        <taxon>metagenomes</taxon>
        <taxon>organismal metagenomes</taxon>
    </lineage>
</organism>
<dbReference type="AlphaFoldDB" id="A0A6C0BMS8"/>
<feature type="region of interest" description="Disordered" evidence="1">
    <location>
        <begin position="1"/>
        <end position="32"/>
    </location>
</feature>
<evidence type="ECO:0000256" key="1">
    <source>
        <dbReference type="SAM" id="MobiDB-lite"/>
    </source>
</evidence>
<protein>
    <submittedName>
        <fullName evidence="2">Uncharacterized protein</fullName>
    </submittedName>
</protein>